<gene>
    <name evidence="1" type="ORF">OEZ85_010271</name>
</gene>
<evidence type="ECO:0000313" key="1">
    <source>
        <dbReference type="EMBL" id="WIA10061.1"/>
    </source>
</evidence>
<organism evidence="1 2">
    <name type="scientific">Tetradesmus obliquus</name>
    <name type="common">Green alga</name>
    <name type="synonym">Acutodesmus obliquus</name>
    <dbReference type="NCBI Taxonomy" id="3088"/>
    <lineage>
        <taxon>Eukaryota</taxon>
        <taxon>Viridiplantae</taxon>
        <taxon>Chlorophyta</taxon>
        <taxon>core chlorophytes</taxon>
        <taxon>Chlorophyceae</taxon>
        <taxon>CS clade</taxon>
        <taxon>Sphaeropleales</taxon>
        <taxon>Scenedesmaceae</taxon>
        <taxon>Tetradesmus</taxon>
    </lineage>
</organism>
<dbReference type="Proteomes" id="UP001244341">
    <property type="component" value="Chromosome 2b"/>
</dbReference>
<evidence type="ECO:0000313" key="2">
    <source>
        <dbReference type="Proteomes" id="UP001244341"/>
    </source>
</evidence>
<keyword evidence="2" id="KW-1185">Reference proteome</keyword>
<dbReference type="EMBL" id="CP126209">
    <property type="protein sequence ID" value="WIA10061.1"/>
    <property type="molecule type" value="Genomic_DNA"/>
</dbReference>
<sequence>MTEQQQTQEHLLQPWQQQQQQQQLLQQAPGLHGVAADALTLLEQELSSHQPCVARASIILGILQERLFSGADERQPLNAAVAQHVAKFQEQLVVPAAAKLGPKCKSTQDKVVALAKFLRGKLAKAPAHKQPLHTQYLPSALRDQGKRQLDCLGIATAVLGMCHSIAAQHGTQHADLAAARMMVSDDHCWLALPQHQQQQQQAGPVAASSSGAEDVQQLIHVEVTDPRPLKHADMANWLYAGGNNCQPCSSQQVILILVAGLMPEELKDEAAAAQLAAVQGALLGRLADMYPAALFYSNFFRWGMLHEWDELQELVAAAEAGRTAAFTGVARAEAAGQAVTAQLLHSSRVRALGEDCGAAAAAWQEMGLDLQQLLQMPSNRKRKRKEL</sequence>
<protein>
    <submittedName>
        <fullName evidence="1">Uncharacterized protein</fullName>
    </submittedName>
</protein>
<name>A0ABY8TLS1_TETOB</name>
<reference evidence="1 2" key="1">
    <citation type="submission" date="2023-05" db="EMBL/GenBank/DDBJ databases">
        <title>A 100% complete, gapless, phased diploid assembly of the Scenedesmus obliquus UTEX 3031 genome.</title>
        <authorList>
            <person name="Biondi T.C."/>
            <person name="Hanschen E.R."/>
            <person name="Kwon T."/>
            <person name="Eng W."/>
            <person name="Kruse C.P.S."/>
            <person name="Koehler S.I."/>
            <person name="Kunde Y."/>
            <person name="Gleasner C.D."/>
            <person name="You Mak K.T."/>
            <person name="Polle J."/>
            <person name="Hovde B.T."/>
            <person name="Starkenburg S.R."/>
        </authorList>
    </citation>
    <scope>NUCLEOTIDE SEQUENCE [LARGE SCALE GENOMIC DNA]</scope>
    <source>
        <strain evidence="1 2">DOE0152z</strain>
    </source>
</reference>
<proteinExistence type="predicted"/>
<accession>A0ABY8TLS1</accession>